<sequence length="144" mass="15695">MRSITSTVSTIPEGFLSIMLLVVIIVMVVIVVVTVILVVVAEIIGVVVVGGVSSILKLSFMIISFLHRIIFCYMLHQSLGYGNGFLQGLRFEAVTFPSIPLVNPSMKTSMSFSEFGTMFWHKSANSWNILMLNVCIPPGQGVIG</sequence>
<keyword evidence="1" id="KW-1133">Transmembrane helix</keyword>
<accession>A0A699J6X3</accession>
<name>A0A699J6X3_TANCI</name>
<gene>
    <name evidence="2" type="ORF">Tci_588628</name>
</gene>
<keyword evidence="1" id="KW-0472">Membrane</keyword>
<comment type="caution">
    <text evidence="2">The sequence shown here is derived from an EMBL/GenBank/DDBJ whole genome shotgun (WGS) entry which is preliminary data.</text>
</comment>
<evidence type="ECO:0000313" key="2">
    <source>
        <dbReference type="EMBL" id="GFA16656.1"/>
    </source>
</evidence>
<protein>
    <submittedName>
        <fullName evidence="2">Uncharacterized protein</fullName>
    </submittedName>
</protein>
<organism evidence="2">
    <name type="scientific">Tanacetum cinerariifolium</name>
    <name type="common">Dalmatian daisy</name>
    <name type="synonym">Chrysanthemum cinerariifolium</name>
    <dbReference type="NCBI Taxonomy" id="118510"/>
    <lineage>
        <taxon>Eukaryota</taxon>
        <taxon>Viridiplantae</taxon>
        <taxon>Streptophyta</taxon>
        <taxon>Embryophyta</taxon>
        <taxon>Tracheophyta</taxon>
        <taxon>Spermatophyta</taxon>
        <taxon>Magnoliopsida</taxon>
        <taxon>eudicotyledons</taxon>
        <taxon>Gunneridae</taxon>
        <taxon>Pentapetalae</taxon>
        <taxon>asterids</taxon>
        <taxon>campanulids</taxon>
        <taxon>Asterales</taxon>
        <taxon>Asteraceae</taxon>
        <taxon>Asteroideae</taxon>
        <taxon>Anthemideae</taxon>
        <taxon>Anthemidinae</taxon>
        <taxon>Tanacetum</taxon>
    </lineage>
</organism>
<feature type="transmembrane region" description="Helical" evidence="1">
    <location>
        <begin position="20"/>
        <end position="49"/>
    </location>
</feature>
<reference evidence="2" key="1">
    <citation type="journal article" date="2019" name="Sci. Rep.">
        <title>Draft genome of Tanacetum cinerariifolium, the natural source of mosquito coil.</title>
        <authorList>
            <person name="Yamashiro T."/>
            <person name="Shiraishi A."/>
            <person name="Satake H."/>
            <person name="Nakayama K."/>
        </authorList>
    </citation>
    <scope>NUCLEOTIDE SEQUENCE</scope>
</reference>
<feature type="transmembrane region" description="Helical" evidence="1">
    <location>
        <begin position="55"/>
        <end position="75"/>
    </location>
</feature>
<dbReference type="AlphaFoldDB" id="A0A699J6X3"/>
<evidence type="ECO:0000256" key="1">
    <source>
        <dbReference type="SAM" id="Phobius"/>
    </source>
</evidence>
<dbReference type="EMBL" id="BKCJ010379274">
    <property type="protein sequence ID" value="GFA16656.1"/>
    <property type="molecule type" value="Genomic_DNA"/>
</dbReference>
<proteinExistence type="predicted"/>
<keyword evidence="1" id="KW-0812">Transmembrane</keyword>